<name>A0A450XUY8_9GAMM</name>
<dbReference type="PANTHER" id="PTHR39767">
    <property type="entry name" value="CALCIUM/CALMODULIN-BINDING MEMBRANE PROTEIN PCM4-RELATED"/>
    <property type="match status" value="1"/>
</dbReference>
<proteinExistence type="predicted"/>
<sequence length="186" mass="20401">MTLNVDTNRIQKRVSGSCAVGKSIREIKADGTVLCNDIPDGDFRLVLKDDFETSAAGWSMTTRTSFNGTKILGGYGVTAGTSFYKDFNLSGIPHKEVMVRLVYHAIDSWDFELAYAGVGNSVWSMVHRVFFGGTNVGGNSYSDHFSNVELKTPHTGNTIRVYAGSRLNEGATNESFGIDNVEIWVR</sequence>
<gene>
    <name evidence="1" type="ORF">BECKMB1821G_GA0114241_11373</name>
</gene>
<accession>A0A450XUY8</accession>
<protein>
    <submittedName>
        <fullName evidence="1">Uncharacterized protein</fullName>
    </submittedName>
</protein>
<dbReference type="EMBL" id="CAADFO010000137">
    <property type="protein sequence ID" value="VFK33088.1"/>
    <property type="molecule type" value="Genomic_DNA"/>
</dbReference>
<organism evidence="1">
    <name type="scientific">Candidatus Kentrum sp. MB</name>
    <dbReference type="NCBI Taxonomy" id="2138164"/>
    <lineage>
        <taxon>Bacteria</taxon>
        <taxon>Pseudomonadati</taxon>
        <taxon>Pseudomonadota</taxon>
        <taxon>Gammaproteobacteria</taxon>
        <taxon>Candidatus Kentrum</taxon>
    </lineage>
</organism>
<dbReference type="AlphaFoldDB" id="A0A450XUY8"/>
<evidence type="ECO:0000313" key="1">
    <source>
        <dbReference type="EMBL" id="VFK33088.1"/>
    </source>
</evidence>
<reference evidence="1" key="1">
    <citation type="submission" date="2019-02" db="EMBL/GenBank/DDBJ databases">
        <authorList>
            <person name="Gruber-Vodicka R. H."/>
            <person name="Seah K. B. B."/>
        </authorList>
    </citation>
    <scope>NUCLEOTIDE SEQUENCE</scope>
    <source>
        <strain evidence="1">BECK_BZ197</strain>
    </source>
</reference>
<dbReference type="PANTHER" id="PTHR39767:SF2">
    <property type="entry name" value="CHROMOSOME UNDETERMINED SCAFFOLD_1, WHOLE GENOME SHOTGUN SEQUENCE"/>
    <property type="match status" value="1"/>
</dbReference>